<dbReference type="EMBL" id="JBBCAQ010000022">
    <property type="protein sequence ID" value="KAK7590409.1"/>
    <property type="molecule type" value="Genomic_DNA"/>
</dbReference>
<proteinExistence type="predicted"/>
<dbReference type="Gene3D" id="3.40.50.300">
    <property type="entry name" value="P-loop containing nucleotide triphosphate hydrolases"/>
    <property type="match status" value="1"/>
</dbReference>
<organism evidence="3 4">
    <name type="scientific">Parthenolecanium corni</name>
    <dbReference type="NCBI Taxonomy" id="536013"/>
    <lineage>
        <taxon>Eukaryota</taxon>
        <taxon>Metazoa</taxon>
        <taxon>Ecdysozoa</taxon>
        <taxon>Arthropoda</taxon>
        <taxon>Hexapoda</taxon>
        <taxon>Insecta</taxon>
        <taxon>Pterygota</taxon>
        <taxon>Neoptera</taxon>
        <taxon>Paraneoptera</taxon>
        <taxon>Hemiptera</taxon>
        <taxon>Sternorrhyncha</taxon>
        <taxon>Coccoidea</taxon>
        <taxon>Coccidae</taxon>
        <taxon>Parthenolecanium</taxon>
    </lineage>
</organism>
<evidence type="ECO:0000256" key="2">
    <source>
        <dbReference type="SAM" id="MobiDB-lite"/>
    </source>
</evidence>
<name>A0AAN9THN3_9HEMI</name>
<dbReference type="SUPFAM" id="SSF52540">
    <property type="entry name" value="P-loop containing nucleoside triphosphate hydrolases"/>
    <property type="match status" value="1"/>
</dbReference>
<dbReference type="InterPro" id="IPR006758">
    <property type="entry name" value="A32L"/>
</dbReference>
<feature type="compositionally biased region" description="Basic and acidic residues" evidence="2">
    <location>
        <begin position="303"/>
        <end position="315"/>
    </location>
</feature>
<gene>
    <name evidence="3" type="ORF">V9T40_002022</name>
</gene>
<accession>A0AAN9THN3</accession>
<evidence type="ECO:0000256" key="1">
    <source>
        <dbReference type="SAM" id="Coils"/>
    </source>
</evidence>
<feature type="compositionally biased region" description="Acidic residues" evidence="2">
    <location>
        <begin position="288"/>
        <end position="302"/>
    </location>
</feature>
<evidence type="ECO:0000313" key="4">
    <source>
        <dbReference type="Proteomes" id="UP001367676"/>
    </source>
</evidence>
<feature type="coiled-coil region" evidence="1">
    <location>
        <begin position="222"/>
        <end position="249"/>
    </location>
</feature>
<dbReference type="InterPro" id="IPR027417">
    <property type="entry name" value="P-loop_NTPase"/>
</dbReference>
<evidence type="ECO:0000313" key="3">
    <source>
        <dbReference type="EMBL" id="KAK7590409.1"/>
    </source>
</evidence>
<feature type="region of interest" description="Disordered" evidence="2">
    <location>
        <begin position="284"/>
        <end position="315"/>
    </location>
</feature>
<protein>
    <submittedName>
        <fullName evidence="3">Uncharacterized protein</fullName>
    </submittedName>
</protein>
<keyword evidence="1" id="KW-0175">Coiled coil</keyword>
<dbReference type="AlphaFoldDB" id="A0AAN9THN3"/>
<reference evidence="3 4" key="1">
    <citation type="submission" date="2024-03" db="EMBL/GenBank/DDBJ databases">
        <title>Adaptation during the transition from Ophiocordyceps entomopathogen to insect associate is accompanied by gene loss and intensified selection.</title>
        <authorList>
            <person name="Ward C.M."/>
            <person name="Onetto C.A."/>
            <person name="Borneman A.R."/>
        </authorList>
    </citation>
    <scope>NUCLEOTIDE SEQUENCE [LARGE SCALE GENOMIC DNA]</scope>
    <source>
        <strain evidence="3">AWRI1</strain>
        <tissue evidence="3">Single Adult Female</tissue>
    </source>
</reference>
<dbReference type="Pfam" id="PF04665">
    <property type="entry name" value="Pox_A32"/>
    <property type="match status" value="1"/>
</dbReference>
<keyword evidence="4" id="KW-1185">Reference proteome</keyword>
<dbReference type="Proteomes" id="UP001367676">
    <property type="component" value="Unassembled WGS sequence"/>
</dbReference>
<comment type="caution">
    <text evidence="3">The sequence shown here is derived from an EMBL/GenBank/DDBJ whole genome shotgun (WGS) entry which is preliminary data.</text>
</comment>
<sequence length="532" mass="61313">MGKFRMVQQKAILPVENIVALDKQDEKNKLLGPRHSSLLPNNIRAIICGPSGCGKTSLLFSLLTHPNGLRFKNVYVLSKSLDQEKYKNLKELFSHVPEVKYLPYSNEDEFPDPRDCQENSIIIVDDVLCLKNDKDKIRAFFCFGRHRNLDIFYLYQTYTHIEKHLLRENCNFVILFPQDNLNLKHIFEDHLSGINCSQSKKMHSSSTSDKIQRNFNKKMRLNEEKAQLVKNIREKYKALIDRNKRATELTNKLFEPIVTPLKTLTKDKEKIADPIKLKTESIKRDIEKDNEEDDNDTDEDLQESEKKTSPLKGDLEDKFQNSINTIIGHRTKHPVYGFNVEIDKNTKTANITTKIEKYPVIFDYDDKVIRVNSKEYPLTKNLANLLLTAKVSNLNPTPAEVDTYNQILHDVGDFPTSPPTESEKSKFYRFIRQPGKGRVMIKKLSKKLKKVGTTAGSSHQYGGRGPNAKNLNLKVFSRKNQDVKYIYWDSPSELIHRLCLLISTKQAGNTSPQVDEEIASIEEELREANIIE</sequence>